<feature type="compositionally biased region" description="Gly residues" evidence="1">
    <location>
        <begin position="310"/>
        <end position="321"/>
    </location>
</feature>
<dbReference type="EMBL" id="SACM01000003">
    <property type="protein sequence ID" value="RVT84887.1"/>
    <property type="molecule type" value="Genomic_DNA"/>
</dbReference>
<dbReference type="AlphaFoldDB" id="A0A437LHL5"/>
<dbReference type="OrthoDB" id="6194308at2"/>
<evidence type="ECO:0008006" key="4">
    <source>
        <dbReference type="Google" id="ProtNLM"/>
    </source>
</evidence>
<reference evidence="2 3" key="1">
    <citation type="submission" date="2019-01" db="EMBL/GenBank/DDBJ databases">
        <authorList>
            <person name="Chen W.-M."/>
        </authorList>
    </citation>
    <scope>NUCLEOTIDE SEQUENCE [LARGE SCALE GENOMIC DNA]</scope>
    <source>
        <strain evidence="2 3">CCP-18</strain>
    </source>
</reference>
<sequence>MEHLQCLTPDELKRRPDLSTFRWRLLAHGDSWFSFAAAKVDAHANLLEELVFGQPTVAVSCAGHHNALRRMVDLESSPDFIRLLTDPSAPTWDGVLLSVGGNDLVSAAMVPAVQANGEPVPMNLRLLRKQTEWGAPSAGVSRYFSEDGWATFGEYVRANLKHVLSLRDAGPSQGKPLFIHCYAVPTPRPAGAESASGAWLYPALKAYAIPQADWAAMSRLMLSKLAALFKACAADAAQYPSLQVFDSTQVPIAPAALGSSGISGDWHNEIHLNHSGCFKIARAWSVHIEAVLSGKPLVTAPPTTGRGRRGGGGGGSAPASA</sequence>
<proteinExistence type="predicted"/>
<gene>
    <name evidence="2" type="ORF">EOD73_12245</name>
</gene>
<protein>
    <recommendedName>
        <fullName evidence="4">SGNH/GDSL hydrolase family protein</fullName>
    </recommendedName>
</protein>
<dbReference type="Proteomes" id="UP000288587">
    <property type="component" value="Unassembled WGS sequence"/>
</dbReference>
<feature type="region of interest" description="Disordered" evidence="1">
    <location>
        <begin position="299"/>
        <end position="321"/>
    </location>
</feature>
<comment type="caution">
    <text evidence="2">The sequence shown here is derived from an EMBL/GenBank/DDBJ whole genome shotgun (WGS) entry which is preliminary data.</text>
</comment>
<evidence type="ECO:0000313" key="3">
    <source>
        <dbReference type="Proteomes" id="UP000288587"/>
    </source>
</evidence>
<keyword evidence="3" id="KW-1185">Reference proteome</keyword>
<name>A0A437LHL5_9BURK</name>
<evidence type="ECO:0000313" key="2">
    <source>
        <dbReference type="EMBL" id="RVT84887.1"/>
    </source>
</evidence>
<dbReference type="RefSeq" id="WP_127683289.1">
    <property type="nucleotide sequence ID" value="NZ_SACM01000003.1"/>
</dbReference>
<accession>A0A437LHL5</accession>
<organism evidence="2 3">
    <name type="scientific">Inhella crocodyli</name>
    <dbReference type="NCBI Taxonomy" id="2499851"/>
    <lineage>
        <taxon>Bacteria</taxon>
        <taxon>Pseudomonadati</taxon>
        <taxon>Pseudomonadota</taxon>
        <taxon>Betaproteobacteria</taxon>
        <taxon>Burkholderiales</taxon>
        <taxon>Sphaerotilaceae</taxon>
        <taxon>Inhella</taxon>
    </lineage>
</organism>
<evidence type="ECO:0000256" key="1">
    <source>
        <dbReference type="SAM" id="MobiDB-lite"/>
    </source>
</evidence>